<protein>
    <submittedName>
        <fullName evidence="1">Uncharacterized protein</fullName>
    </submittedName>
</protein>
<reference evidence="1" key="1">
    <citation type="submission" date="2023-03" db="UniProtKB">
        <authorList>
            <consortium name="EnsemblPlants"/>
        </authorList>
    </citation>
    <scope>IDENTIFICATION</scope>
</reference>
<dbReference type="EnsemblPlants" id="MELO3C009264.2.1">
    <property type="protein sequence ID" value="MELO3C009264.2.1"/>
    <property type="gene ID" value="MELO3C009264.2"/>
</dbReference>
<evidence type="ECO:0000313" key="1">
    <source>
        <dbReference type="EnsemblPlants" id="MELO3C009264.2.1"/>
    </source>
</evidence>
<proteinExistence type="predicted"/>
<organism evidence="1">
    <name type="scientific">Cucumis melo</name>
    <name type="common">Muskmelon</name>
    <dbReference type="NCBI Taxonomy" id="3656"/>
    <lineage>
        <taxon>Eukaryota</taxon>
        <taxon>Viridiplantae</taxon>
        <taxon>Streptophyta</taxon>
        <taxon>Embryophyta</taxon>
        <taxon>Tracheophyta</taxon>
        <taxon>Spermatophyta</taxon>
        <taxon>Magnoliopsida</taxon>
        <taxon>eudicotyledons</taxon>
        <taxon>Gunneridae</taxon>
        <taxon>Pentapetalae</taxon>
        <taxon>rosids</taxon>
        <taxon>fabids</taxon>
        <taxon>Cucurbitales</taxon>
        <taxon>Cucurbitaceae</taxon>
        <taxon>Benincaseae</taxon>
        <taxon>Cucumis</taxon>
    </lineage>
</organism>
<dbReference type="AlphaFoldDB" id="A0A9I9CW23"/>
<accession>A0A9I9CW23</accession>
<sequence length="57" mass="6547">MIRHADAEAVTAYQSVETAMQAATRKNVWRRRYRLYLPNILRQLNPGCIARNNSLGS</sequence>
<dbReference type="Gramene" id="MELO3C009264.2.1">
    <property type="protein sequence ID" value="MELO3C009264.2.1"/>
    <property type="gene ID" value="MELO3C009264.2"/>
</dbReference>
<name>A0A9I9CW23_CUCME</name>